<dbReference type="AlphaFoldDB" id="A0A0C9YYT9"/>
<gene>
    <name evidence="1" type="ORF">PISMIDRAFT_13939</name>
</gene>
<reference evidence="1 2" key="1">
    <citation type="submission" date="2014-04" db="EMBL/GenBank/DDBJ databases">
        <authorList>
            <consortium name="DOE Joint Genome Institute"/>
            <person name="Kuo A."/>
            <person name="Kohler A."/>
            <person name="Costa M.D."/>
            <person name="Nagy L.G."/>
            <person name="Floudas D."/>
            <person name="Copeland A."/>
            <person name="Barry K.W."/>
            <person name="Cichocki N."/>
            <person name="Veneault-Fourrey C."/>
            <person name="LaButti K."/>
            <person name="Lindquist E.A."/>
            <person name="Lipzen A."/>
            <person name="Lundell T."/>
            <person name="Morin E."/>
            <person name="Murat C."/>
            <person name="Sun H."/>
            <person name="Tunlid A."/>
            <person name="Henrissat B."/>
            <person name="Grigoriev I.V."/>
            <person name="Hibbett D.S."/>
            <person name="Martin F."/>
            <person name="Nordberg H.P."/>
            <person name="Cantor M.N."/>
            <person name="Hua S.X."/>
        </authorList>
    </citation>
    <scope>NUCLEOTIDE SEQUENCE [LARGE SCALE GENOMIC DNA]</scope>
    <source>
        <strain evidence="1 2">441</strain>
    </source>
</reference>
<protein>
    <submittedName>
        <fullName evidence="1">Uncharacterized protein</fullName>
    </submittedName>
</protein>
<sequence>MPHPFELLRWPLFVEHPGPALMVTGHPRRLQVVHNSDFLVVLQRYAMSFFHLLLAEDNGDVAMGFFQRVDIDIDGFI</sequence>
<dbReference type="Proteomes" id="UP000054018">
    <property type="component" value="Unassembled WGS sequence"/>
</dbReference>
<accession>A0A0C9YYT9</accession>
<reference evidence="2" key="2">
    <citation type="submission" date="2015-01" db="EMBL/GenBank/DDBJ databases">
        <title>Evolutionary Origins and Diversification of the Mycorrhizal Mutualists.</title>
        <authorList>
            <consortium name="DOE Joint Genome Institute"/>
            <consortium name="Mycorrhizal Genomics Consortium"/>
            <person name="Kohler A."/>
            <person name="Kuo A."/>
            <person name="Nagy L.G."/>
            <person name="Floudas D."/>
            <person name="Copeland A."/>
            <person name="Barry K.W."/>
            <person name="Cichocki N."/>
            <person name="Veneault-Fourrey C."/>
            <person name="LaButti K."/>
            <person name="Lindquist E.A."/>
            <person name="Lipzen A."/>
            <person name="Lundell T."/>
            <person name="Morin E."/>
            <person name="Murat C."/>
            <person name="Riley R."/>
            <person name="Ohm R."/>
            <person name="Sun H."/>
            <person name="Tunlid A."/>
            <person name="Henrissat B."/>
            <person name="Grigoriev I.V."/>
            <person name="Hibbett D.S."/>
            <person name="Martin F."/>
        </authorList>
    </citation>
    <scope>NUCLEOTIDE SEQUENCE [LARGE SCALE GENOMIC DNA]</scope>
    <source>
        <strain evidence="2">441</strain>
    </source>
</reference>
<evidence type="ECO:0000313" key="1">
    <source>
        <dbReference type="EMBL" id="KIK19109.1"/>
    </source>
</evidence>
<dbReference type="EMBL" id="KN833791">
    <property type="protein sequence ID" value="KIK19109.1"/>
    <property type="molecule type" value="Genomic_DNA"/>
</dbReference>
<proteinExistence type="predicted"/>
<dbReference type="HOGENOM" id="CLU_2638982_0_0_1"/>
<keyword evidence="2" id="KW-1185">Reference proteome</keyword>
<organism evidence="1 2">
    <name type="scientific">Pisolithus microcarpus 441</name>
    <dbReference type="NCBI Taxonomy" id="765257"/>
    <lineage>
        <taxon>Eukaryota</taxon>
        <taxon>Fungi</taxon>
        <taxon>Dikarya</taxon>
        <taxon>Basidiomycota</taxon>
        <taxon>Agaricomycotina</taxon>
        <taxon>Agaricomycetes</taxon>
        <taxon>Agaricomycetidae</taxon>
        <taxon>Boletales</taxon>
        <taxon>Sclerodermatineae</taxon>
        <taxon>Pisolithaceae</taxon>
        <taxon>Pisolithus</taxon>
    </lineage>
</organism>
<evidence type="ECO:0000313" key="2">
    <source>
        <dbReference type="Proteomes" id="UP000054018"/>
    </source>
</evidence>
<name>A0A0C9YYT9_9AGAM</name>